<feature type="transmembrane region" description="Helical" evidence="1">
    <location>
        <begin position="41"/>
        <end position="62"/>
    </location>
</feature>
<evidence type="ECO:0000313" key="2">
    <source>
        <dbReference type="EMBL" id="SPF78267.1"/>
    </source>
</evidence>
<dbReference type="EMBL" id="OMOJ01000001">
    <property type="protein sequence ID" value="SPF78267.1"/>
    <property type="molecule type" value="Genomic_DNA"/>
</dbReference>
<keyword evidence="1" id="KW-0812">Transmembrane</keyword>
<dbReference type="Proteomes" id="UP000244904">
    <property type="component" value="Unassembled WGS sequence"/>
</dbReference>
<protein>
    <recommendedName>
        <fullName evidence="4">PH domain-containing protein</fullName>
    </recommendedName>
</protein>
<keyword evidence="3" id="KW-1185">Reference proteome</keyword>
<dbReference type="AlphaFoldDB" id="A0A2R8AQW8"/>
<evidence type="ECO:0008006" key="4">
    <source>
        <dbReference type="Google" id="ProtNLM"/>
    </source>
</evidence>
<reference evidence="3" key="1">
    <citation type="submission" date="2018-03" db="EMBL/GenBank/DDBJ databases">
        <authorList>
            <person name="Rodrigo-Torres L."/>
            <person name="Arahal R. D."/>
            <person name="Lucena T."/>
        </authorList>
    </citation>
    <scope>NUCLEOTIDE SEQUENCE [LARGE SCALE GENOMIC DNA]</scope>
    <source>
        <strain evidence="3">CECT 8871</strain>
    </source>
</reference>
<keyword evidence="1" id="KW-1133">Transmembrane helix</keyword>
<proteinExistence type="predicted"/>
<accession>A0A2R8AQW8</accession>
<gene>
    <name evidence="2" type="ORF">PRI8871_00862</name>
</gene>
<name>A0A2R8AQW8_9RHOB</name>
<dbReference type="RefSeq" id="WP_108884925.1">
    <property type="nucleotide sequence ID" value="NZ_OMOJ01000001.1"/>
</dbReference>
<organism evidence="2 3">
    <name type="scientific">Pseudoprimorskyibacter insulae</name>
    <dbReference type="NCBI Taxonomy" id="1695997"/>
    <lineage>
        <taxon>Bacteria</taxon>
        <taxon>Pseudomonadati</taxon>
        <taxon>Pseudomonadota</taxon>
        <taxon>Alphaproteobacteria</taxon>
        <taxon>Rhodobacterales</taxon>
        <taxon>Paracoccaceae</taxon>
        <taxon>Pseudoprimorskyibacter</taxon>
    </lineage>
</organism>
<evidence type="ECO:0000313" key="3">
    <source>
        <dbReference type="Proteomes" id="UP000244904"/>
    </source>
</evidence>
<feature type="transmembrane region" description="Helical" evidence="1">
    <location>
        <begin position="17"/>
        <end position="35"/>
    </location>
</feature>
<keyword evidence="1" id="KW-0472">Membrane</keyword>
<evidence type="ECO:0000256" key="1">
    <source>
        <dbReference type="SAM" id="Phobius"/>
    </source>
</evidence>
<dbReference type="OrthoDB" id="7862519at2"/>
<sequence>MSEEILATVHASAARRFIGVGTMAGLGGLVLYLALATAPALHWRLFLLVMGGGALFVAQFMWQTTGLRLELTQTELRDSNGRQLVALDDVEAVNRGAFAFKPSNGFMIKTKSRQSKVWRPGMWWRMGRMVAVGGVTPGSQTKPMADIMAAIVSGQEPFSLS</sequence>